<evidence type="ECO:0000313" key="1">
    <source>
        <dbReference type="EMBL" id="PKK89036.1"/>
    </source>
</evidence>
<sequence length="159" mass="18746">MGGGSFHINEFGMVLVPSTKNWAEKRYIGDFTGSLEFYNPDTDEIIQLKDDFGYKTGDLWDKPYIGGCFKLSYNDKVSVNRVWEDETTNIILPSDRTDYELIRRIRSIKGTGGCRFVVNMYGIVITKVQIGHQWKSKYVGRINYDKWFRREDYYEHTYF</sequence>
<reference evidence="1 2" key="1">
    <citation type="journal article" date="2017" name="ISME J.">
        <title>Potential for microbial H2 and metal transformations associated with novel bacteria and archaea in deep terrestrial subsurface sediments.</title>
        <authorList>
            <person name="Hernsdorf A.W."/>
            <person name="Amano Y."/>
            <person name="Miyakawa K."/>
            <person name="Ise K."/>
            <person name="Suzuki Y."/>
            <person name="Anantharaman K."/>
            <person name="Probst A."/>
            <person name="Burstein D."/>
            <person name="Thomas B.C."/>
            <person name="Banfield J.F."/>
        </authorList>
    </citation>
    <scope>NUCLEOTIDE SEQUENCE [LARGE SCALE GENOMIC DNA]</scope>
    <source>
        <strain evidence="1">HGW-Wallbacteria-1</strain>
    </source>
</reference>
<dbReference type="AlphaFoldDB" id="A0A2N1PL32"/>
<dbReference type="Proteomes" id="UP000233256">
    <property type="component" value="Unassembled WGS sequence"/>
</dbReference>
<name>A0A2N1PL32_9BACT</name>
<proteinExistence type="predicted"/>
<evidence type="ECO:0000313" key="2">
    <source>
        <dbReference type="Proteomes" id="UP000233256"/>
    </source>
</evidence>
<gene>
    <name evidence="1" type="ORF">CVV64_16245</name>
</gene>
<comment type="caution">
    <text evidence="1">The sequence shown here is derived from an EMBL/GenBank/DDBJ whole genome shotgun (WGS) entry which is preliminary data.</text>
</comment>
<accession>A0A2N1PL32</accession>
<protein>
    <submittedName>
        <fullName evidence="1">Uncharacterized protein</fullName>
    </submittedName>
</protein>
<organism evidence="1 2">
    <name type="scientific">Candidatus Wallbacteria bacterium HGW-Wallbacteria-1</name>
    <dbReference type="NCBI Taxonomy" id="2013854"/>
    <lineage>
        <taxon>Bacteria</taxon>
        <taxon>Candidatus Walliibacteriota</taxon>
    </lineage>
</organism>
<dbReference type="EMBL" id="PGXC01000027">
    <property type="protein sequence ID" value="PKK89036.1"/>
    <property type="molecule type" value="Genomic_DNA"/>
</dbReference>